<gene>
    <name evidence="1" type="ORF">SAMN05216557_11040</name>
</gene>
<sequence length="175" mass="18190">MKIAALLALAALAAVTSAQAQTGCITGPEAEAMTLVAMPDIIHETGRVCGARLPATSLIRRSDGPFVAKYKAAADAAWPAARGAIVKLSDPAVDALLQSDYARPLLTSLLVPVIVGRIALKDCGTIDRLVTLLEPLPARNSAGVVVATLQYLKSEKAKGRQVAVPDLPLCTQGNR</sequence>
<keyword evidence="2" id="KW-1185">Reference proteome</keyword>
<organism evidence="1 2">
    <name type="scientific">Sphingomonas carotinifaciens</name>
    <dbReference type="NCBI Taxonomy" id="1166323"/>
    <lineage>
        <taxon>Bacteria</taxon>
        <taxon>Pseudomonadati</taxon>
        <taxon>Pseudomonadota</taxon>
        <taxon>Alphaproteobacteria</taxon>
        <taxon>Sphingomonadales</taxon>
        <taxon>Sphingomonadaceae</taxon>
        <taxon>Sphingomonas</taxon>
    </lineage>
</organism>
<dbReference type="Proteomes" id="UP000323502">
    <property type="component" value="Unassembled WGS sequence"/>
</dbReference>
<name>A0A1G7R6B4_9SPHN</name>
<accession>A0A1G7R6B4</accession>
<reference evidence="1 2" key="1">
    <citation type="submission" date="2016-10" db="EMBL/GenBank/DDBJ databases">
        <authorList>
            <person name="Varghese N."/>
            <person name="Submissions S."/>
        </authorList>
    </citation>
    <scope>NUCLEOTIDE SEQUENCE [LARGE SCALE GENOMIC DNA]</scope>
    <source>
        <strain evidence="1 2">S7-754</strain>
    </source>
</reference>
<proteinExistence type="predicted"/>
<evidence type="ECO:0000313" key="1">
    <source>
        <dbReference type="EMBL" id="SDG05510.1"/>
    </source>
</evidence>
<dbReference type="AlphaFoldDB" id="A0A1G7R6B4"/>
<dbReference type="EMBL" id="FNBI01000010">
    <property type="protein sequence ID" value="SDG05510.1"/>
    <property type="molecule type" value="Genomic_DNA"/>
</dbReference>
<dbReference type="RefSeq" id="WP_235904168.1">
    <property type="nucleotide sequence ID" value="NZ_FNBI01000010.1"/>
</dbReference>
<protein>
    <submittedName>
        <fullName evidence="1">Uncharacterized protein</fullName>
    </submittedName>
</protein>
<evidence type="ECO:0000313" key="2">
    <source>
        <dbReference type="Proteomes" id="UP000323502"/>
    </source>
</evidence>